<sequence length="256" mass="30219">MEFNDTYLKSEQLNRQQLISCWKSSVEFNSDIGPCDEGLALYLPSIEPNSLILEIDVHFNNRKLTRNEFLFQQLELSMSKGLYFWKEKLLYDCSLFIDEDNYNKLCLKLNCRIWNGNKISSLLQKPIEYKDHRKFLPKVYYLQKLEISSHFFSQTQLDSVPIVDFVNTFNEFTTSLFLSQLEFRFPLVFSSTTRQLFRCQESELGPISYALSDSPALIPILISIISNNMIYTSIYQLVNPKKKITKDYPYFKFFLL</sequence>
<gene>
    <name evidence="1" type="ORF">Kpol_1025p26</name>
</gene>
<keyword evidence="2" id="KW-1185">Reference proteome</keyword>
<dbReference type="Pfam" id="PF21736">
    <property type="entry name" value="REC102"/>
    <property type="match status" value="1"/>
</dbReference>
<dbReference type="OMA" id="HTHAKGY"/>
<dbReference type="GO" id="GO:0000794">
    <property type="term" value="C:condensed nuclear chromosome"/>
    <property type="evidence" value="ECO:0007669"/>
    <property type="project" value="EnsemblFungi"/>
</dbReference>
<accession>A7TKV1</accession>
<dbReference type="RefSeq" id="XP_001644964.1">
    <property type="nucleotide sequence ID" value="XM_001644914.1"/>
</dbReference>
<proteinExistence type="predicted"/>
<reference evidence="1 2" key="1">
    <citation type="journal article" date="2007" name="Proc. Natl. Acad. Sci. U.S.A.">
        <title>Independent sorting-out of thousands of duplicated gene pairs in two yeast species descended from a whole-genome duplication.</title>
        <authorList>
            <person name="Scannell D.R."/>
            <person name="Frank A.C."/>
            <person name="Conant G.C."/>
            <person name="Byrne K.P."/>
            <person name="Woolfit M."/>
            <person name="Wolfe K.H."/>
        </authorList>
    </citation>
    <scope>NUCLEOTIDE SEQUENCE [LARGE SCALE GENOMIC DNA]</scope>
    <source>
        <strain evidence="2">ATCC 22028 / DSM 70294 / BCRC 21397 / CBS 2163 / NBRC 10782 / NRRL Y-8283 / UCD 57-17</strain>
    </source>
</reference>
<evidence type="ECO:0000313" key="2">
    <source>
        <dbReference type="Proteomes" id="UP000000267"/>
    </source>
</evidence>
<dbReference type="InterPro" id="IPR048920">
    <property type="entry name" value="REC102"/>
</dbReference>
<dbReference type="GO" id="GO:0007131">
    <property type="term" value="P:reciprocal meiotic recombination"/>
    <property type="evidence" value="ECO:0007669"/>
    <property type="project" value="EnsemblFungi"/>
</dbReference>
<dbReference type="GO" id="GO:0042138">
    <property type="term" value="P:meiotic DNA double-strand break formation"/>
    <property type="evidence" value="ECO:0007669"/>
    <property type="project" value="EnsemblFungi"/>
</dbReference>
<evidence type="ECO:0000313" key="1">
    <source>
        <dbReference type="EMBL" id="EDO17106.1"/>
    </source>
</evidence>
<dbReference type="eggNOG" id="ENOG502S4ZG">
    <property type="taxonomic scope" value="Eukaryota"/>
</dbReference>
<dbReference type="EMBL" id="DS480410">
    <property type="protein sequence ID" value="EDO17106.1"/>
    <property type="molecule type" value="Genomic_DNA"/>
</dbReference>
<dbReference type="HOGENOM" id="CLU_094693_0_0_1"/>
<organism evidence="2">
    <name type="scientific">Vanderwaltozyma polyspora (strain ATCC 22028 / DSM 70294 / BCRC 21397 / CBS 2163 / NBRC 10782 / NRRL Y-8283 / UCD 57-17)</name>
    <name type="common">Kluyveromyces polysporus</name>
    <dbReference type="NCBI Taxonomy" id="436907"/>
    <lineage>
        <taxon>Eukaryota</taxon>
        <taxon>Fungi</taxon>
        <taxon>Dikarya</taxon>
        <taxon>Ascomycota</taxon>
        <taxon>Saccharomycotina</taxon>
        <taxon>Saccharomycetes</taxon>
        <taxon>Saccharomycetales</taxon>
        <taxon>Saccharomycetaceae</taxon>
        <taxon>Vanderwaltozyma</taxon>
    </lineage>
</organism>
<dbReference type="OrthoDB" id="4060534at2759"/>
<dbReference type="AlphaFoldDB" id="A7TKV1"/>
<protein>
    <submittedName>
        <fullName evidence="1">Uncharacterized protein</fullName>
    </submittedName>
</protein>
<dbReference type="PhylomeDB" id="A7TKV1"/>
<dbReference type="GeneID" id="5545299"/>
<dbReference type="KEGG" id="vpo:Kpol_1025p26"/>
<dbReference type="InParanoid" id="A7TKV1"/>
<dbReference type="FunCoup" id="A7TKV1">
    <property type="interactions" value="26"/>
</dbReference>
<dbReference type="Proteomes" id="UP000000267">
    <property type="component" value="Unassembled WGS sequence"/>
</dbReference>
<name>A7TKV1_VANPO</name>
<dbReference type="STRING" id="436907.A7TKV1"/>